<dbReference type="Pfam" id="PF04480">
    <property type="entry name" value="DUF559"/>
    <property type="match status" value="1"/>
</dbReference>
<sequence>MSAQPTERWQIPEDLRRRMVEVARQLRQEQTFTENLLWQHLRRKQRGYKVRRQQPIGPFVVDFYISQAQLVIEIDGSSHAHRAERDRQRQTLLEELGLTVLRFTTDTVEHDCSTVLTDIDRAVKTLSP</sequence>
<keyword evidence="3" id="KW-1185">Reference proteome</keyword>
<organism evidence="2 3">
    <name type="scientific">Leptolyngbya subtilissima DQ-A4</name>
    <dbReference type="NCBI Taxonomy" id="2933933"/>
    <lineage>
        <taxon>Bacteria</taxon>
        <taxon>Bacillati</taxon>
        <taxon>Cyanobacteriota</taxon>
        <taxon>Cyanophyceae</taxon>
        <taxon>Leptolyngbyales</taxon>
        <taxon>Leptolyngbyaceae</taxon>
        <taxon>Leptolyngbya group</taxon>
        <taxon>Leptolyngbya</taxon>
    </lineage>
</organism>
<evidence type="ECO:0000313" key="2">
    <source>
        <dbReference type="EMBL" id="MEP0949361.1"/>
    </source>
</evidence>
<evidence type="ECO:0000313" key="3">
    <source>
        <dbReference type="Proteomes" id="UP001482513"/>
    </source>
</evidence>
<dbReference type="InterPro" id="IPR011335">
    <property type="entry name" value="Restrct_endonuc-II-like"/>
</dbReference>
<reference evidence="2 3" key="1">
    <citation type="submission" date="2022-04" db="EMBL/GenBank/DDBJ databases">
        <title>Positive selection, recombination, and allopatry shape intraspecific diversity of widespread and dominant cyanobacteria.</title>
        <authorList>
            <person name="Wei J."/>
            <person name="Shu W."/>
            <person name="Hu C."/>
        </authorList>
    </citation>
    <scope>NUCLEOTIDE SEQUENCE [LARGE SCALE GENOMIC DNA]</scope>
    <source>
        <strain evidence="2 3">DQ-A4</strain>
    </source>
</reference>
<feature type="domain" description="DUF559" evidence="1">
    <location>
        <begin position="19"/>
        <end position="123"/>
    </location>
</feature>
<gene>
    <name evidence="2" type="ORF">NC992_20945</name>
</gene>
<protein>
    <submittedName>
        <fullName evidence="2">DUF559 domain-containing protein</fullName>
    </submittedName>
</protein>
<comment type="caution">
    <text evidence="2">The sequence shown here is derived from an EMBL/GenBank/DDBJ whole genome shotgun (WGS) entry which is preliminary data.</text>
</comment>
<dbReference type="EMBL" id="JAMPKX010000011">
    <property type="protein sequence ID" value="MEP0949361.1"/>
    <property type="molecule type" value="Genomic_DNA"/>
</dbReference>
<dbReference type="PANTHER" id="PTHR38590:SF1">
    <property type="entry name" value="BLL0828 PROTEIN"/>
    <property type="match status" value="1"/>
</dbReference>
<dbReference type="Gene3D" id="3.40.960.10">
    <property type="entry name" value="VSR Endonuclease"/>
    <property type="match status" value="1"/>
</dbReference>
<name>A0ABV0K9A7_9CYAN</name>
<dbReference type="InterPro" id="IPR007569">
    <property type="entry name" value="DUF559"/>
</dbReference>
<dbReference type="RefSeq" id="WP_190704944.1">
    <property type="nucleotide sequence ID" value="NZ_JAMPKX010000011.1"/>
</dbReference>
<dbReference type="Proteomes" id="UP001482513">
    <property type="component" value="Unassembled WGS sequence"/>
</dbReference>
<dbReference type="InterPro" id="IPR047216">
    <property type="entry name" value="Endonuclease_DUF559_bact"/>
</dbReference>
<dbReference type="PANTHER" id="PTHR38590">
    <property type="entry name" value="BLL0828 PROTEIN"/>
    <property type="match status" value="1"/>
</dbReference>
<evidence type="ECO:0000259" key="1">
    <source>
        <dbReference type="Pfam" id="PF04480"/>
    </source>
</evidence>
<proteinExistence type="predicted"/>
<accession>A0ABV0K9A7</accession>
<dbReference type="CDD" id="cd01038">
    <property type="entry name" value="Endonuclease_DUF559"/>
    <property type="match status" value="1"/>
</dbReference>
<dbReference type="SUPFAM" id="SSF52980">
    <property type="entry name" value="Restriction endonuclease-like"/>
    <property type="match status" value="1"/>
</dbReference>